<protein>
    <submittedName>
        <fullName evidence="1">Uncharacterized protein</fullName>
    </submittedName>
</protein>
<reference evidence="1" key="1">
    <citation type="submission" date="2021-02" db="EMBL/GenBank/DDBJ databases">
        <authorList>
            <consortium name="DOE Joint Genome Institute"/>
            <person name="Ahrendt S."/>
            <person name="Looney B.P."/>
            <person name="Miyauchi S."/>
            <person name="Morin E."/>
            <person name="Drula E."/>
            <person name="Courty P.E."/>
            <person name="Chicoki N."/>
            <person name="Fauchery L."/>
            <person name="Kohler A."/>
            <person name="Kuo A."/>
            <person name="Labutti K."/>
            <person name="Pangilinan J."/>
            <person name="Lipzen A."/>
            <person name="Riley R."/>
            <person name="Andreopoulos W."/>
            <person name="He G."/>
            <person name="Johnson J."/>
            <person name="Barry K.W."/>
            <person name="Grigoriev I.V."/>
            <person name="Nagy L."/>
            <person name="Hibbett D."/>
            <person name="Henrissat B."/>
            <person name="Matheny P.B."/>
            <person name="Labbe J."/>
            <person name="Martin F."/>
        </authorList>
    </citation>
    <scope>NUCLEOTIDE SEQUENCE</scope>
    <source>
        <strain evidence="1">FP105234-sp</strain>
    </source>
</reference>
<evidence type="ECO:0000313" key="1">
    <source>
        <dbReference type="EMBL" id="KAI0042673.1"/>
    </source>
</evidence>
<evidence type="ECO:0000313" key="2">
    <source>
        <dbReference type="Proteomes" id="UP000814033"/>
    </source>
</evidence>
<comment type="caution">
    <text evidence="1">The sequence shown here is derived from an EMBL/GenBank/DDBJ whole genome shotgun (WGS) entry which is preliminary data.</text>
</comment>
<keyword evidence="2" id="KW-1185">Reference proteome</keyword>
<dbReference type="Proteomes" id="UP000814033">
    <property type="component" value="Unassembled WGS sequence"/>
</dbReference>
<sequence>MSYFQSPQEFVRALKAASDPPKPGDPSKIDIARQGWSNSTLHVANKAEIVTEWILTRLLKDRTRDRENNPVLDVRYWQLLTDVVNPSEGSSNGATPTNKAWLRPLVNRVPIAPIVTSLLSLNTQCNADQRVTLLAASLPSLAVLWPLAVPKTTPDTLMECYGAVLHTMASSAIIEAKQKLDVNLVRIGSLVTASLRSAISHSSSKKKMTQSFTQNGLEDWLKSCNHNSFTDSNAELKAELYAAGADLLFNSDTLKKLCDDPSSSPLFTSLQTLVLASPIQVISTLPALLSSFAQATRKYRSSLFPGTSGNALAASVRSAGMKFFASCKEILPQAHNGSGTESWIARLGLLNAVESEGLFGFGQEDAADGLRQDVQLCAQCLQQPTEASNAGLALQCLCSLARIDYELVEPLLPAILFELWSSFPVDFSSASTWASELLSLVLTYHIQTRTIPSFLSLLFDSFTQPSTQSAHVPATRTSYPRIMASPVMSSGPIDKLSRAVAAFVTPGQTLSTAEETIAALQSAWERFDAAQKSAAADRGAGSRKKSRKSITDSTENAKSQDVDASALAFVLTARLAAVVLTALPLHSVTDSAQAAIHLSVRRTFSGVLEDAVATALGPGSAEDGRSAGKRSRDTDSWAVHVVGAAALRFRYVVGRAGNSVLPASEGAEDGQRLGARLVASLSSDAEDVLPELRVEIYRSLLGTSLHHDVDYRESLLDSVLSFLDKWLPKTTVSDTDSVSWSGLVSNLSSSPEGRAFAAIGLLRMLLDRYLPAINVHSSPEQRQRFVEMLFATGCLAQVVPKANPKLTAGGAVMECLRSAVFWEQHNLRTVMFSALNVRTEALDGLDINDARKVQKSSKALSPSQRMDAAEAYAFLLYAPSEYVPKASRADMLKRAVILDFILARAERKGSKPTSDIQALLVVRAFLLRTFVHLGSCDHQMLHEYLQHLISSPLPTTADVGELQQVTYDLMQLHMRTVLRSAEKGDPAPVAKTIATLQMAPLLERDVVSHADEAVLRLMKIAISDFSPASLPQPVASAILTLYEHVLNKLKELVKDLIADADVQAVARALVDRLPILRLWSQCISFASWLQASRRPAHGLGIRLVHALSSTQGPNSPDTTLVVLGILLAELNSAAEGERTPQLGHVLAAYVVFSRSSEHKDRERFDELVVKLFHNLSVSEFSSALELVQETLATGLQSEDANCLVHLASLMLHEAPESTLKIVQTHFTQCLHLFVSQCAAGTVTRTARLQILKFVNAQCSDRPASIRALNMGTIWSLLARQLAGSAVHDPETDASIFHEIISISSALVRLRRDLVIHTLPHLTAVLRQLIAALRRPRANLGAKQARLVADTLPAWVRAGEPLGADEGRALARLLSTLTVKTLVRVHGAAQTPEALAQPMSKHAAYVVLAYVEALNDPLCVLPADVRRELQPGLFVLCGMLNEHARDALMVSALDASGKAAMKVLWREYEKQRYVGRG</sequence>
<organism evidence="1 2">
    <name type="scientific">Auriscalpium vulgare</name>
    <dbReference type="NCBI Taxonomy" id="40419"/>
    <lineage>
        <taxon>Eukaryota</taxon>
        <taxon>Fungi</taxon>
        <taxon>Dikarya</taxon>
        <taxon>Basidiomycota</taxon>
        <taxon>Agaricomycotina</taxon>
        <taxon>Agaricomycetes</taxon>
        <taxon>Russulales</taxon>
        <taxon>Auriscalpiaceae</taxon>
        <taxon>Auriscalpium</taxon>
    </lineage>
</organism>
<gene>
    <name evidence="1" type="ORF">FA95DRAFT_540396</name>
</gene>
<proteinExistence type="predicted"/>
<reference evidence="1" key="2">
    <citation type="journal article" date="2022" name="New Phytol.">
        <title>Evolutionary transition to the ectomycorrhizal habit in the genomes of a hyperdiverse lineage of mushroom-forming fungi.</title>
        <authorList>
            <person name="Looney B."/>
            <person name="Miyauchi S."/>
            <person name="Morin E."/>
            <person name="Drula E."/>
            <person name="Courty P.E."/>
            <person name="Kohler A."/>
            <person name="Kuo A."/>
            <person name="LaButti K."/>
            <person name="Pangilinan J."/>
            <person name="Lipzen A."/>
            <person name="Riley R."/>
            <person name="Andreopoulos W."/>
            <person name="He G."/>
            <person name="Johnson J."/>
            <person name="Nolan M."/>
            <person name="Tritt A."/>
            <person name="Barry K.W."/>
            <person name="Grigoriev I.V."/>
            <person name="Nagy L.G."/>
            <person name="Hibbett D."/>
            <person name="Henrissat B."/>
            <person name="Matheny P.B."/>
            <person name="Labbe J."/>
            <person name="Martin F.M."/>
        </authorList>
    </citation>
    <scope>NUCLEOTIDE SEQUENCE</scope>
    <source>
        <strain evidence="1">FP105234-sp</strain>
    </source>
</reference>
<name>A0ACB8RF19_9AGAM</name>
<accession>A0ACB8RF19</accession>
<dbReference type="EMBL" id="MU276053">
    <property type="protein sequence ID" value="KAI0042673.1"/>
    <property type="molecule type" value="Genomic_DNA"/>
</dbReference>